<dbReference type="RefSeq" id="WP_407326199.1">
    <property type="nucleotide sequence ID" value="NZ_CP136865.1"/>
</dbReference>
<evidence type="ECO:0000256" key="1">
    <source>
        <dbReference type="SAM" id="Phobius"/>
    </source>
</evidence>
<protein>
    <submittedName>
        <fullName evidence="2">Uncharacterized protein</fullName>
    </submittedName>
</protein>
<dbReference type="EMBL" id="CP136865">
    <property type="protein sequence ID" value="WOJ95501.1"/>
    <property type="molecule type" value="Genomic_DNA"/>
</dbReference>
<sequence length="93" mass="10473">MTNAALIKKSLDAEFIRRYNQLFFAHATGLLPLFVFVAVTLLKCQALVWTAVYLSGLAYALSLLGLRLLWRRAILISLQKEGVLTSDYRPPAF</sequence>
<evidence type="ECO:0000313" key="2">
    <source>
        <dbReference type="EMBL" id="WOJ95501.1"/>
    </source>
</evidence>
<keyword evidence="1" id="KW-1133">Transmembrane helix</keyword>
<keyword evidence="1" id="KW-0472">Membrane</keyword>
<gene>
    <name evidence="2" type="ORF">R0137_09555</name>
</gene>
<keyword evidence="3" id="KW-1185">Reference proteome</keyword>
<name>A0ABZ0I865_9GAMM</name>
<feature type="transmembrane region" description="Helical" evidence="1">
    <location>
        <begin position="21"/>
        <end position="42"/>
    </location>
</feature>
<proteinExistence type="predicted"/>
<evidence type="ECO:0000313" key="3">
    <source>
        <dbReference type="Proteomes" id="UP001626549"/>
    </source>
</evidence>
<organism evidence="2 3">
    <name type="scientific">Congregibacter brevis</name>
    <dbReference type="NCBI Taxonomy" id="3081201"/>
    <lineage>
        <taxon>Bacteria</taxon>
        <taxon>Pseudomonadati</taxon>
        <taxon>Pseudomonadota</taxon>
        <taxon>Gammaproteobacteria</taxon>
        <taxon>Cellvibrionales</taxon>
        <taxon>Halieaceae</taxon>
        <taxon>Congregibacter</taxon>
    </lineage>
</organism>
<keyword evidence="1" id="KW-0812">Transmembrane</keyword>
<dbReference type="Proteomes" id="UP001626549">
    <property type="component" value="Chromosome"/>
</dbReference>
<reference evidence="2 3" key="1">
    <citation type="submission" date="2023-10" db="EMBL/GenBank/DDBJ databases">
        <title>Two novel species belonging to the OM43/NOR5 clade.</title>
        <authorList>
            <person name="Park M."/>
        </authorList>
    </citation>
    <scope>NUCLEOTIDE SEQUENCE [LARGE SCALE GENOMIC DNA]</scope>
    <source>
        <strain evidence="2 3">IMCC45268</strain>
    </source>
</reference>
<feature type="transmembrane region" description="Helical" evidence="1">
    <location>
        <begin position="48"/>
        <end position="70"/>
    </location>
</feature>
<accession>A0ABZ0I865</accession>